<dbReference type="AlphaFoldDB" id="A0A8E0RNS9"/>
<proteinExistence type="predicted"/>
<gene>
    <name evidence="2" type="ORF">FBUS_04693</name>
</gene>
<evidence type="ECO:0000313" key="2">
    <source>
        <dbReference type="EMBL" id="KAA0186817.1"/>
    </source>
</evidence>
<dbReference type="OrthoDB" id="6234645at2759"/>
<keyword evidence="3" id="KW-1185">Reference proteome</keyword>
<evidence type="ECO:0000313" key="3">
    <source>
        <dbReference type="Proteomes" id="UP000728185"/>
    </source>
</evidence>
<comment type="caution">
    <text evidence="2">The sequence shown here is derived from an EMBL/GenBank/DDBJ whole genome shotgun (WGS) entry which is preliminary data.</text>
</comment>
<protein>
    <submittedName>
        <fullName evidence="2">Uncharacterized protein</fullName>
    </submittedName>
</protein>
<reference evidence="2" key="1">
    <citation type="submission" date="2019-05" db="EMBL/GenBank/DDBJ databases">
        <title>Annotation for the trematode Fasciolopsis buski.</title>
        <authorList>
            <person name="Choi Y.-J."/>
        </authorList>
    </citation>
    <scope>NUCLEOTIDE SEQUENCE</scope>
    <source>
        <strain evidence="2">HT</strain>
        <tissue evidence="2">Whole worm</tissue>
    </source>
</reference>
<dbReference type="Proteomes" id="UP000728185">
    <property type="component" value="Unassembled WGS sequence"/>
</dbReference>
<accession>A0A8E0RNS9</accession>
<evidence type="ECO:0000256" key="1">
    <source>
        <dbReference type="SAM" id="Coils"/>
    </source>
</evidence>
<dbReference type="EMBL" id="LUCM01009558">
    <property type="protein sequence ID" value="KAA0186817.1"/>
    <property type="molecule type" value="Genomic_DNA"/>
</dbReference>
<name>A0A8E0RNS9_9TREM</name>
<sequence>MPSSSHYARSPMAPPSGFENLIRHIKLLSESILNSVKLDPVLVHNVTCGHVMFTQTKSIAIIVKRLRELIQMIQMMTNHLTRYRRIVERLLFDFRRDMQLSKRCCTLRETQRLTKSDANVQDVFVAEYNVMRHLKRTLDKQLHRIHSANQELSYLRTHLSHLMDQHISLLDGVLRTRRLLHSTANDVRLESKLASFLNETYPDQWNPNELLKNIETSQDRANRIRTDLVNLLDRLPRYVQETRSTLYHSLTWNSANIFRESVTATLAELSQKKAQNRCRGVECKLRAQDPIDSAALKSVRDQSHELQQHKRQLDQLHARLCRDMELDLQLLRLRKREQTERIFPLAIVYPLCKSGFPSVISRS</sequence>
<keyword evidence="1" id="KW-0175">Coiled coil</keyword>
<organism evidence="2 3">
    <name type="scientific">Fasciolopsis buskii</name>
    <dbReference type="NCBI Taxonomy" id="27845"/>
    <lineage>
        <taxon>Eukaryota</taxon>
        <taxon>Metazoa</taxon>
        <taxon>Spiralia</taxon>
        <taxon>Lophotrochozoa</taxon>
        <taxon>Platyhelminthes</taxon>
        <taxon>Trematoda</taxon>
        <taxon>Digenea</taxon>
        <taxon>Plagiorchiida</taxon>
        <taxon>Echinostomata</taxon>
        <taxon>Echinostomatoidea</taxon>
        <taxon>Fasciolidae</taxon>
        <taxon>Fasciolopsis</taxon>
    </lineage>
</organism>
<feature type="coiled-coil region" evidence="1">
    <location>
        <begin position="299"/>
        <end position="341"/>
    </location>
</feature>